<dbReference type="AlphaFoldDB" id="A0A9N9BJJ5"/>
<reference evidence="1" key="1">
    <citation type="submission" date="2021-06" db="EMBL/GenBank/DDBJ databases">
        <authorList>
            <person name="Kallberg Y."/>
            <person name="Tangrot J."/>
            <person name="Rosling A."/>
        </authorList>
    </citation>
    <scope>NUCLEOTIDE SEQUENCE</scope>
    <source>
        <strain evidence="1">IN212</strain>
    </source>
</reference>
<evidence type="ECO:0000313" key="2">
    <source>
        <dbReference type="Proteomes" id="UP000789396"/>
    </source>
</evidence>
<dbReference type="Proteomes" id="UP000789396">
    <property type="component" value="Unassembled WGS sequence"/>
</dbReference>
<sequence length="199" mass="23202">KIVVKVQTFNKNSTFFLEARALVLKKRKSENYKSKNKPLASNEKDANRWFDMIEEEQTRRDTMVLGKQVEKAALTESNIENEEVDEVTAHINIADDEKMETLSQNDETLEEIIENSRNDNMSQKGLDDLIRLDKNNENVRKDVSSVEEFFNESNNQIQDHNPNNIESLASDDIYMQVQPQLYKANEKYIQTDNGFTKEF</sequence>
<name>A0A9N9BJJ5_9GLOM</name>
<accession>A0A9N9BJJ5</accession>
<comment type="caution">
    <text evidence="1">The sequence shown here is derived from an EMBL/GenBank/DDBJ whole genome shotgun (WGS) entry which is preliminary data.</text>
</comment>
<protein>
    <submittedName>
        <fullName evidence="1">13400_t:CDS:1</fullName>
    </submittedName>
</protein>
<evidence type="ECO:0000313" key="1">
    <source>
        <dbReference type="EMBL" id="CAG8570215.1"/>
    </source>
</evidence>
<feature type="non-terminal residue" evidence="1">
    <location>
        <position position="1"/>
    </location>
</feature>
<keyword evidence="2" id="KW-1185">Reference proteome</keyword>
<proteinExistence type="predicted"/>
<gene>
    <name evidence="1" type="ORF">RFULGI_LOCUS5423</name>
</gene>
<dbReference type="EMBL" id="CAJVPZ010006163">
    <property type="protein sequence ID" value="CAG8570215.1"/>
    <property type="molecule type" value="Genomic_DNA"/>
</dbReference>
<organism evidence="1 2">
    <name type="scientific">Racocetra fulgida</name>
    <dbReference type="NCBI Taxonomy" id="60492"/>
    <lineage>
        <taxon>Eukaryota</taxon>
        <taxon>Fungi</taxon>
        <taxon>Fungi incertae sedis</taxon>
        <taxon>Mucoromycota</taxon>
        <taxon>Glomeromycotina</taxon>
        <taxon>Glomeromycetes</taxon>
        <taxon>Diversisporales</taxon>
        <taxon>Gigasporaceae</taxon>
        <taxon>Racocetra</taxon>
    </lineage>
</organism>